<proteinExistence type="predicted"/>
<evidence type="ECO:0000313" key="3">
    <source>
        <dbReference type="Proteomes" id="UP001281003"/>
    </source>
</evidence>
<dbReference type="Proteomes" id="UP001281003">
    <property type="component" value="Unassembled WGS sequence"/>
</dbReference>
<reference evidence="2" key="2">
    <citation type="submission" date="2023-07" db="EMBL/GenBank/DDBJ databases">
        <authorList>
            <consortium name="Lawrence Berkeley National Laboratory"/>
            <person name="Haridas S."/>
            <person name="Hensen N."/>
            <person name="Bonometti L."/>
            <person name="Westerberg I."/>
            <person name="Brannstrom I.O."/>
            <person name="Guillou S."/>
            <person name="Cros-Aarteil S."/>
            <person name="Calhoun S."/>
            <person name="Kuo A."/>
            <person name="Mondo S."/>
            <person name="Pangilinan J."/>
            <person name="Riley R."/>
            <person name="LaButti K."/>
            <person name="Andreopoulos B."/>
            <person name="Lipzen A."/>
            <person name="Chen C."/>
            <person name="Yanf M."/>
            <person name="Daum C."/>
            <person name="Ng V."/>
            <person name="Clum A."/>
            <person name="Steindorff A."/>
            <person name="Ohm R."/>
            <person name="Martin F."/>
            <person name="Silar P."/>
            <person name="Natvig D."/>
            <person name="Lalanne C."/>
            <person name="Gautier V."/>
            <person name="Ament-velasquez S.L."/>
            <person name="Kruys A."/>
            <person name="Hutchinson M.I."/>
            <person name="Powell A.J."/>
            <person name="Barry K."/>
            <person name="Miller A.N."/>
            <person name="Grigoriev I.V."/>
            <person name="Debuchy R."/>
            <person name="Gladieux P."/>
            <person name="Thoren M.H."/>
            <person name="Johannesson H."/>
        </authorList>
    </citation>
    <scope>NUCLEOTIDE SEQUENCE</scope>
    <source>
        <strain evidence="2">FGSC 1904</strain>
    </source>
</reference>
<keyword evidence="1" id="KW-1133">Transmembrane helix</keyword>
<comment type="caution">
    <text evidence="2">The sequence shown here is derived from an EMBL/GenBank/DDBJ whole genome shotgun (WGS) entry which is preliminary data.</text>
</comment>
<dbReference type="AlphaFoldDB" id="A0AAE0PJ18"/>
<sequence>MAPTNINTDNRSLEAINHPIDITVITAIFIIIYLIIGLISWYTSGWVWVWKDQVARGVWPAAAGTEVNEATLQKVLPHYLGAGIVHIALWPLFKVFDGVGYLVTRLRGLRAKKPQDTSVCVQPSMSA</sequence>
<evidence type="ECO:0000256" key="1">
    <source>
        <dbReference type="SAM" id="Phobius"/>
    </source>
</evidence>
<name>A0AAE0PJ18_SORBR</name>
<organism evidence="2 3">
    <name type="scientific">Sordaria brevicollis</name>
    <dbReference type="NCBI Taxonomy" id="83679"/>
    <lineage>
        <taxon>Eukaryota</taxon>
        <taxon>Fungi</taxon>
        <taxon>Dikarya</taxon>
        <taxon>Ascomycota</taxon>
        <taxon>Pezizomycotina</taxon>
        <taxon>Sordariomycetes</taxon>
        <taxon>Sordariomycetidae</taxon>
        <taxon>Sordariales</taxon>
        <taxon>Sordariaceae</taxon>
        <taxon>Sordaria</taxon>
    </lineage>
</organism>
<keyword evidence="1" id="KW-0812">Transmembrane</keyword>
<accession>A0AAE0PJ18</accession>
<reference evidence="2" key="1">
    <citation type="journal article" date="2023" name="Mol. Phylogenet. Evol.">
        <title>Genome-scale phylogeny and comparative genomics of the fungal order Sordariales.</title>
        <authorList>
            <person name="Hensen N."/>
            <person name="Bonometti L."/>
            <person name="Westerberg I."/>
            <person name="Brannstrom I.O."/>
            <person name="Guillou S."/>
            <person name="Cros-Aarteil S."/>
            <person name="Calhoun S."/>
            <person name="Haridas S."/>
            <person name="Kuo A."/>
            <person name="Mondo S."/>
            <person name="Pangilinan J."/>
            <person name="Riley R."/>
            <person name="LaButti K."/>
            <person name="Andreopoulos B."/>
            <person name="Lipzen A."/>
            <person name="Chen C."/>
            <person name="Yan M."/>
            <person name="Daum C."/>
            <person name="Ng V."/>
            <person name="Clum A."/>
            <person name="Steindorff A."/>
            <person name="Ohm R.A."/>
            <person name="Martin F."/>
            <person name="Silar P."/>
            <person name="Natvig D.O."/>
            <person name="Lalanne C."/>
            <person name="Gautier V."/>
            <person name="Ament-Velasquez S.L."/>
            <person name="Kruys A."/>
            <person name="Hutchinson M.I."/>
            <person name="Powell A.J."/>
            <person name="Barry K."/>
            <person name="Miller A.N."/>
            <person name="Grigoriev I.V."/>
            <person name="Debuchy R."/>
            <person name="Gladieux P."/>
            <person name="Hiltunen Thoren M."/>
            <person name="Johannesson H."/>
        </authorList>
    </citation>
    <scope>NUCLEOTIDE SEQUENCE</scope>
    <source>
        <strain evidence="2">FGSC 1904</strain>
    </source>
</reference>
<evidence type="ECO:0000313" key="2">
    <source>
        <dbReference type="EMBL" id="KAK3400697.1"/>
    </source>
</evidence>
<gene>
    <name evidence="2" type="ORF">B0T20DRAFT_151527</name>
</gene>
<keyword evidence="3" id="KW-1185">Reference proteome</keyword>
<feature type="transmembrane region" description="Helical" evidence="1">
    <location>
        <begin position="20"/>
        <end position="42"/>
    </location>
</feature>
<feature type="transmembrane region" description="Helical" evidence="1">
    <location>
        <begin position="79"/>
        <end position="103"/>
    </location>
</feature>
<dbReference type="EMBL" id="JAUTDP010000003">
    <property type="protein sequence ID" value="KAK3400697.1"/>
    <property type="molecule type" value="Genomic_DNA"/>
</dbReference>
<keyword evidence="1" id="KW-0472">Membrane</keyword>
<protein>
    <submittedName>
        <fullName evidence="2">Uncharacterized protein</fullName>
    </submittedName>
</protein>